<comment type="catalytic activity">
    <reaction evidence="8">
        <text>L-threonyl-[protein] + ATP = O-phospho-L-threonyl-[protein] + ADP + H(+)</text>
        <dbReference type="Rhea" id="RHEA:46608"/>
        <dbReference type="Rhea" id="RHEA-COMP:11060"/>
        <dbReference type="Rhea" id="RHEA-COMP:11605"/>
        <dbReference type="ChEBI" id="CHEBI:15378"/>
        <dbReference type="ChEBI" id="CHEBI:30013"/>
        <dbReference type="ChEBI" id="CHEBI:30616"/>
        <dbReference type="ChEBI" id="CHEBI:61977"/>
        <dbReference type="ChEBI" id="CHEBI:456216"/>
        <dbReference type="EC" id="2.7.11.1"/>
    </reaction>
</comment>
<dbReference type="InterPro" id="IPR017441">
    <property type="entry name" value="Protein_kinase_ATP_BS"/>
</dbReference>
<feature type="region of interest" description="Disordered" evidence="11">
    <location>
        <begin position="556"/>
        <end position="621"/>
    </location>
</feature>
<evidence type="ECO:0000256" key="3">
    <source>
        <dbReference type="ARBA" id="ARBA00022679"/>
    </source>
</evidence>
<evidence type="ECO:0000256" key="6">
    <source>
        <dbReference type="ARBA" id="ARBA00022840"/>
    </source>
</evidence>
<dbReference type="GO" id="GO:0005524">
    <property type="term" value="F:ATP binding"/>
    <property type="evidence" value="ECO:0007669"/>
    <property type="project" value="UniProtKB-UniRule"/>
</dbReference>
<evidence type="ECO:0000256" key="9">
    <source>
        <dbReference type="ARBA" id="ARBA00048679"/>
    </source>
</evidence>
<evidence type="ECO:0000256" key="7">
    <source>
        <dbReference type="ARBA" id="ARBA00037982"/>
    </source>
</evidence>
<dbReference type="EMBL" id="JAVFKY010000002">
    <property type="protein sequence ID" value="KAK5581628.1"/>
    <property type="molecule type" value="Genomic_DNA"/>
</dbReference>
<dbReference type="PROSITE" id="PS00108">
    <property type="entry name" value="PROTEIN_KINASE_ST"/>
    <property type="match status" value="1"/>
</dbReference>
<dbReference type="SMART" id="SM00220">
    <property type="entry name" value="S_TKc"/>
    <property type="match status" value="1"/>
</dbReference>
<keyword evidence="15" id="KW-1185">Reference proteome</keyword>
<keyword evidence="12" id="KW-0472">Membrane</keyword>
<feature type="binding site" evidence="10">
    <location>
        <position position="265"/>
    </location>
    <ligand>
        <name>ATP</name>
        <dbReference type="ChEBI" id="CHEBI:30616"/>
    </ligand>
</feature>
<evidence type="ECO:0000313" key="14">
    <source>
        <dbReference type="EMBL" id="KAK5581628.1"/>
    </source>
</evidence>
<feature type="transmembrane region" description="Helical" evidence="12">
    <location>
        <begin position="877"/>
        <end position="896"/>
    </location>
</feature>
<dbReference type="PROSITE" id="PS50011">
    <property type="entry name" value="PROTEIN_KINASE_DOM"/>
    <property type="match status" value="1"/>
</dbReference>
<dbReference type="PANTHER" id="PTHR11042:SF138">
    <property type="entry name" value="SERINE_THREONINE-PROTEIN KINASE IKS1-RELATED"/>
    <property type="match status" value="1"/>
</dbReference>
<evidence type="ECO:0000256" key="1">
    <source>
        <dbReference type="ARBA" id="ARBA00012513"/>
    </source>
</evidence>
<evidence type="ECO:0000259" key="13">
    <source>
        <dbReference type="PROSITE" id="PS50011"/>
    </source>
</evidence>
<keyword evidence="3" id="KW-0808">Transferase</keyword>
<dbReference type="SUPFAM" id="SSF56112">
    <property type="entry name" value="Protein kinase-like (PK-like)"/>
    <property type="match status" value="1"/>
</dbReference>
<evidence type="ECO:0000256" key="10">
    <source>
        <dbReference type="PROSITE-ProRule" id="PRU10141"/>
    </source>
</evidence>
<keyword evidence="6 10" id="KW-0067">ATP-binding</keyword>
<keyword evidence="4 10" id="KW-0547">Nucleotide-binding</keyword>
<dbReference type="GO" id="GO:0005634">
    <property type="term" value="C:nucleus"/>
    <property type="evidence" value="ECO:0007669"/>
    <property type="project" value="TreeGrafter"/>
</dbReference>
<evidence type="ECO:0000313" key="15">
    <source>
        <dbReference type="Proteomes" id="UP001344447"/>
    </source>
</evidence>
<dbReference type="Pfam" id="PF00069">
    <property type="entry name" value="Pkinase"/>
    <property type="match status" value="1"/>
</dbReference>
<feature type="domain" description="Protein kinase" evidence="13">
    <location>
        <begin position="232"/>
        <end position="537"/>
    </location>
</feature>
<comment type="catalytic activity">
    <reaction evidence="9">
        <text>L-seryl-[protein] + ATP = O-phospho-L-seryl-[protein] + ADP + H(+)</text>
        <dbReference type="Rhea" id="RHEA:17989"/>
        <dbReference type="Rhea" id="RHEA-COMP:9863"/>
        <dbReference type="Rhea" id="RHEA-COMP:11604"/>
        <dbReference type="ChEBI" id="CHEBI:15378"/>
        <dbReference type="ChEBI" id="CHEBI:29999"/>
        <dbReference type="ChEBI" id="CHEBI:30616"/>
        <dbReference type="ChEBI" id="CHEBI:83421"/>
        <dbReference type="ChEBI" id="CHEBI:456216"/>
        <dbReference type="EC" id="2.7.11.1"/>
    </reaction>
</comment>
<dbReference type="Gene3D" id="1.10.510.10">
    <property type="entry name" value="Transferase(Phosphotransferase) domain 1"/>
    <property type="match status" value="1"/>
</dbReference>
<feature type="transmembrane region" description="Helical" evidence="12">
    <location>
        <begin position="810"/>
        <end position="827"/>
    </location>
</feature>
<evidence type="ECO:0000256" key="11">
    <source>
        <dbReference type="SAM" id="MobiDB-lite"/>
    </source>
</evidence>
<evidence type="ECO:0000256" key="4">
    <source>
        <dbReference type="ARBA" id="ARBA00022741"/>
    </source>
</evidence>
<feature type="transmembrane region" description="Helical" evidence="12">
    <location>
        <begin position="916"/>
        <end position="942"/>
    </location>
</feature>
<evidence type="ECO:0000256" key="8">
    <source>
        <dbReference type="ARBA" id="ARBA00047899"/>
    </source>
</evidence>
<proteinExistence type="inferred from homology"/>
<evidence type="ECO:0000256" key="5">
    <source>
        <dbReference type="ARBA" id="ARBA00022777"/>
    </source>
</evidence>
<comment type="caution">
    <text evidence="14">The sequence shown here is derived from an EMBL/GenBank/DDBJ whole genome shotgun (WGS) entry which is preliminary data.</text>
</comment>
<reference evidence="14 15" key="1">
    <citation type="submission" date="2023-11" db="EMBL/GenBank/DDBJ databases">
        <title>Dfirmibasis_genome.</title>
        <authorList>
            <person name="Edelbroek B."/>
            <person name="Kjellin J."/>
            <person name="Jerlstrom-Hultqvist J."/>
            <person name="Soderbom F."/>
        </authorList>
    </citation>
    <scope>NUCLEOTIDE SEQUENCE [LARGE SCALE GENOMIC DNA]</scope>
    <source>
        <strain evidence="14 15">TNS-C-14</strain>
    </source>
</reference>
<dbReference type="AlphaFoldDB" id="A0AAN7UH26"/>
<feature type="region of interest" description="Disordered" evidence="11">
    <location>
        <begin position="673"/>
        <end position="756"/>
    </location>
</feature>
<dbReference type="GO" id="GO:0004674">
    <property type="term" value="F:protein serine/threonine kinase activity"/>
    <property type="evidence" value="ECO:0007669"/>
    <property type="project" value="UniProtKB-KW"/>
</dbReference>
<feature type="compositionally biased region" description="Low complexity" evidence="11">
    <location>
        <begin position="581"/>
        <end position="621"/>
    </location>
</feature>
<dbReference type="Gene3D" id="3.30.200.20">
    <property type="entry name" value="Phosphorylase Kinase, domain 1"/>
    <property type="match status" value="1"/>
</dbReference>
<organism evidence="14 15">
    <name type="scientific">Dictyostelium firmibasis</name>
    <dbReference type="NCBI Taxonomy" id="79012"/>
    <lineage>
        <taxon>Eukaryota</taxon>
        <taxon>Amoebozoa</taxon>
        <taxon>Evosea</taxon>
        <taxon>Eumycetozoa</taxon>
        <taxon>Dictyostelia</taxon>
        <taxon>Dictyosteliales</taxon>
        <taxon>Dictyosteliaceae</taxon>
        <taxon>Dictyostelium</taxon>
    </lineage>
</organism>
<dbReference type="InterPro" id="IPR000719">
    <property type="entry name" value="Prot_kinase_dom"/>
</dbReference>
<keyword evidence="2" id="KW-0723">Serine/threonine-protein kinase</keyword>
<dbReference type="FunFam" id="1.10.510.10:FF:001555">
    <property type="entry name" value="Probable serine/threonine-protein kinase iksA"/>
    <property type="match status" value="1"/>
</dbReference>
<dbReference type="EC" id="2.7.11.1" evidence="1"/>
<feature type="compositionally biased region" description="Low complexity" evidence="11">
    <location>
        <begin position="562"/>
        <end position="571"/>
    </location>
</feature>
<dbReference type="PANTHER" id="PTHR11042">
    <property type="entry name" value="EUKARYOTIC TRANSLATION INITIATION FACTOR 2-ALPHA KINASE EIF2-ALPHA KINASE -RELATED"/>
    <property type="match status" value="1"/>
</dbReference>
<dbReference type="InterPro" id="IPR008271">
    <property type="entry name" value="Ser/Thr_kinase_AS"/>
</dbReference>
<dbReference type="Proteomes" id="UP001344447">
    <property type="component" value="Unassembled WGS sequence"/>
</dbReference>
<dbReference type="InterPro" id="IPR011009">
    <property type="entry name" value="Kinase-like_dom_sf"/>
</dbReference>
<feature type="region of interest" description="Disordered" evidence="11">
    <location>
        <begin position="180"/>
        <end position="215"/>
    </location>
</feature>
<evidence type="ECO:0000256" key="12">
    <source>
        <dbReference type="SAM" id="Phobius"/>
    </source>
</evidence>
<sequence length="944" mass="104857">MEEDKYQLVLHNDDLERMVLYDPGSKSLLVRNSTDMLRQKSKQLVLQQQIESPYSPIPSIRSSPSIPSTPILVGGTQSHNNNPILNISCPHCKRSYGSGGVGNINSNNSNLNNLNNNLNNINNGSFSSNNNNNNNLTMDINGSLVNSGAIAPFNPSPYYRSPISEPPFISRDYFLLLQDSSKSGNNNSNSNNNNNNSNNDSSTSNSNTNTASQQSSGLSSEFLNIGYYKKFFKEDSKIGSGGFGSVYLCRHLINGVDLGEFAVKKVPVGENLPWLFRVLKEVKALETLTKHRNIINYKHSWLEYDQPADFGPKVPCLYILMEYANNGNLQDYMAEKRDLIPENEIWSFFIDLCHGIGYLHHSGIIHRDIKPPNILIHQSYDSITDREVTHLMISDFGTCDTINPLASSSSFKSNIKRTGNTGTMEYLAPELLQKGPGGEYNSDYDEKCDIWSLGILLYQMAYGTLPYRFAGDPFVDEDPNRNIPSLIDEIASFSNSRLTFPQIPQRSRDLKDMITILLRAKPHERPTISQILSTHFIQSKTKNYTINPIHIPFSKRNKFKNSSTHHSTSSSVTAKLRRKGSISTANSATSTAKAAVASSTTATTTTNNTNSSTIASNSGALIGTTSGSTSVIVSRISPIRKTQQFVEENSEDSSNEIANINTNRSLIQPIVLSDSENDVNDNEDEDNFIDDEDLLNDDTNHRNNDIDDTDDEINRNNGKKLYGRSSIRSPPSNKLRHRSISNSGGNGARKALPSLEAPRSGRFKRAAIVIQRGVKSSAVYQAFYMLQALFQVWLCFDQCSTCPNTFPSPILLYPLLLLSLIPILVANNNNNNNTNNSNNNNGIINYNNIGGQLTHLNGGAMINNGGSVNNNRSIKKIITIISIIRFIYYFVISVLLPKDISCKSTSDIIPILPPIADYVVFPLLSLFKNLTLLIINLIFIFYRD</sequence>
<feature type="compositionally biased region" description="Acidic residues" evidence="11">
    <location>
        <begin position="675"/>
        <end position="696"/>
    </location>
</feature>
<name>A0AAN7UH26_9MYCE</name>
<dbReference type="PROSITE" id="PS00107">
    <property type="entry name" value="PROTEIN_KINASE_ATP"/>
    <property type="match status" value="1"/>
</dbReference>
<dbReference type="FunFam" id="3.30.200.20:FF:000306">
    <property type="entry name" value="IKS protein kinase"/>
    <property type="match status" value="1"/>
</dbReference>
<dbReference type="InterPro" id="IPR050339">
    <property type="entry name" value="CC_SR_Kinase"/>
</dbReference>
<evidence type="ECO:0000256" key="2">
    <source>
        <dbReference type="ARBA" id="ARBA00022527"/>
    </source>
</evidence>
<keyword evidence="12" id="KW-0812">Transmembrane</keyword>
<comment type="similarity">
    <text evidence="7">Belongs to the protein kinase superfamily. Ser/Thr protein kinase family. GCN2 subfamily.</text>
</comment>
<accession>A0AAN7UH26</accession>
<protein>
    <recommendedName>
        <fullName evidence="1">non-specific serine/threonine protein kinase</fullName>
        <ecNumber evidence="1">2.7.11.1</ecNumber>
    </recommendedName>
</protein>
<gene>
    <name evidence="14" type="ORF">RB653_001665</name>
</gene>
<dbReference type="GO" id="GO:0005737">
    <property type="term" value="C:cytoplasm"/>
    <property type="evidence" value="ECO:0007669"/>
    <property type="project" value="TreeGrafter"/>
</dbReference>
<keyword evidence="12" id="KW-1133">Transmembrane helix</keyword>
<keyword evidence="5" id="KW-0418">Kinase</keyword>